<feature type="region of interest" description="Disordered" evidence="9">
    <location>
        <begin position="133"/>
        <end position="182"/>
    </location>
</feature>
<reference evidence="13" key="1">
    <citation type="journal article" date="2019" name="Int. J. Syst. Evol. Microbiol.">
        <title>The Global Catalogue of Microorganisms (GCM) 10K type strain sequencing project: providing services to taxonomists for standard genome sequencing and annotation.</title>
        <authorList>
            <consortium name="The Broad Institute Genomics Platform"/>
            <consortium name="The Broad Institute Genome Sequencing Center for Infectious Disease"/>
            <person name="Wu L."/>
            <person name="Ma J."/>
        </authorList>
    </citation>
    <scope>NUCLEOTIDE SEQUENCE [LARGE SCALE GENOMIC DNA]</scope>
    <source>
        <strain evidence="13">CCUG 56698</strain>
    </source>
</reference>
<evidence type="ECO:0000256" key="8">
    <source>
        <dbReference type="ARBA" id="ARBA00037998"/>
    </source>
</evidence>
<dbReference type="EMBL" id="JBHTEF010000001">
    <property type="protein sequence ID" value="MFC7581308.1"/>
    <property type="molecule type" value="Genomic_DNA"/>
</dbReference>
<organism evidence="12 13">
    <name type="scientific">Schaalia naturae</name>
    <dbReference type="NCBI Taxonomy" id="635203"/>
    <lineage>
        <taxon>Bacteria</taxon>
        <taxon>Bacillati</taxon>
        <taxon>Actinomycetota</taxon>
        <taxon>Actinomycetes</taxon>
        <taxon>Actinomycetales</taxon>
        <taxon>Actinomycetaceae</taxon>
        <taxon>Schaalia</taxon>
    </lineage>
</organism>
<dbReference type="CDD" id="cd06582">
    <property type="entry name" value="TM_PBP1_LivH_like"/>
    <property type="match status" value="1"/>
</dbReference>
<dbReference type="PANTHER" id="PTHR11795:SF445">
    <property type="entry name" value="AMINO ACID ABC TRANSPORTER PERMEASE PROTEIN"/>
    <property type="match status" value="1"/>
</dbReference>
<evidence type="ECO:0000256" key="7">
    <source>
        <dbReference type="ARBA" id="ARBA00023136"/>
    </source>
</evidence>
<dbReference type="InterPro" id="IPR052157">
    <property type="entry name" value="BCAA_transport_permease"/>
</dbReference>
<keyword evidence="3" id="KW-1003">Cell membrane</keyword>
<evidence type="ECO:0000313" key="13">
    <source>
        <dbReference type="Proteomes" id="UP001596527"/>
    </source>
</evidence>
<feature type="transmembrane region" description="Helical" evidence="10">
    <location>
        <begin position="227"/>
        <end position="260"/>
    </location>
</feature>
<keyword evidence="2" id="KW-0813">Transport</keyword>
<feature type="transmembrane region" description="Helical" evidence="10">
    <location>
        <begin position="193"/>
        <end position="215"/>
    </location>
</feature>
<evidence type="ECO:0000256" key="2">
    <source>
        <dbReference type="ARBA" id="ARBA00022448"/>
    </source>
</evidence>
<dbReference type="Pfam" id="PF02653">
    <property type="entry name" value="BPD_transp_2"/>
    <property type="match status" value="1"/>
</dbReference>
<comment type="caution">
    <text evidence="12">The sequence shown here is derived from an EMBL/GenBank/DDBJ whole genome shotgun (WGS) entry which is preliminary data.</text>
</comment>
<sequence>MTATETLPTTGRRAMTARHALAALLLAVCLLLLAGQVPAHADDGEIIRVTVTDDDAPVEGATVLVTGASGESRGTTDARGQAEVEVAGAGSFEITVDPATLPEGIEPPAEPMTYSKVSSGTSYAALKLGAEAAGASPSGSESSGPASASPGGTATETASSPDAGPSTAGTDSGSETDEAGTTGSFGHQLATKLVRGTVFGLILALASIGVSLIYGTTGLNNFAHGELVTFGGFVAYIAMTSAGVNGWAALALALILGGAFGWVQNAVLWHPLRRRRVGLIQIMIVSIGLALFLRYLYAFFFGPNRLVMPQSFAAAARPLGVSVSYWDLWGSLVSMALLALVVWILERTRLGKSVRAVADNKLLAATTGIHVERVIRIVWVGGAALAAVSGVLVSFYQTLSFQAGAQILLLIFAAVTLGGLGSAYGALVGSLLLSWFIELSTFVLPTSMKNVAALIVMIIILLVRPQGILGRAQRVG</sequence>
<evidence type="ECO:0000256" key="1">
    <source>
        <dbReference type="ARBA" id="ARBA00004651"/>
    </source>
</evidence>
<dbReference type="RefSeq" id="WP_380974531.1">
    <property type="nucleotide sequence ID" value="NZ_JBHTEF010000001.1"/>
</dbReference>
<feature type="transmembrane region" description="Helical" evidence="10">
    <location>
        <begin position="280"/>
        <end position="302"/>
    </location>
</feature>
<keyword evidence="5" id="KW-0029">Amino-acid transport</keyword>
<keyword evidence="11" id="KW-0732">Signal</keyword>
<feature type="transmembrane region" description="Helical" evidence="10">
    <location>
        <begin position="377"/>
        <end position="396"/>
    </location>
</feature>
<evidence type="ECO:0000256" key="11">
    <source>
        <dbReference type="SAM" id="SignalP"/>
    </source>
</evidence>
<dbReference type="Proteomes" id="UP001596527">
    <property type="component" value="Unassembled WGS sequence"/>
</dbReference>
<feature type="transmembrane region" description="Helical" evidence="10">
    <location>
        <begin position="408"/>
        <end position="436"/>
    </location>
</feature>
<name>A0ABW2SPB6_9ACTO</name>
<accession>A0ABW2SPB6</accession>
<evidence type="ECO:0000256" key="5">
    <source>
        <dbReference type="ARBA" id="ARBA00022970"/>
    </source>
</evidence>
<dbReference type="InterPro" id="IPR001851">
    <property type="entry name" value="ABC_transp_permease"/>
</dbReference>
<proteinExistence type="inferred from homology"/>
<keyword evidence="4 10" id="KW-0812">Transmembrane</keyword>
<feature type="compositionally biased region" description="Low complexity" evidence="9">
    <location>
        <begin position="133"/>
        <end position="152"/>
    </location>
</feature>
<protein>
    <recommendedName>
        <fullName evidence="14">Branched-chain amino acid ABC transporter permease</fullName>
    </recommendedName>
</protein>
<keyword evidence="6 10" id="KW-1133">Transmembrane helix</keyword>
<evidence type="ECO:0008006" key="14">
    <source>
        <dbReference type="Google" id="ProtNLM"/>
    </source>
</evidence>
<comment type="subcellular location">
    <subcellularLocation>
        <location evidence="1">Cell membrane</location>
        <topology evidence="1">Multi-pass membrane protein</topology>
    </subcellularLocation>
</comment>
<feature type="transmembrane region" description="Helical" evidence="10">
    <location>
        <begin position="323"/>
        <end position="345"/>
    </location>
</feature>
<evidence type="ECO:0000256" key="6">
    <source>
        <dbReference type="ARBA" id="ARBA00022989"/>
    </source>
</evidence>
<gene>
    <name evidence="12" type="ORF">ACFQWG_08885</name>
</gene>
<feature type="chain" id="PRO_5045889777" description="Branched-chain amino acid ABC transporter permease" evidence="11">
    <location>
        <begin position="42"/>
        <end position="476"/>
    </location>
</feature>
<feature type="signal peptide" evidence="11">
    <location>
        <begin position="1"/>
        <end position="41"/>
    </location>
</feature>
<feature type="compositionally biased region" description="Polar residues" evidence="9">
    <location>
        <begin position="167"/>
        <end position="182"/>
    </location>
</feature>
<evidence type="ECO:0000256" key="4">
    <source>
        <dbReference type="ARBA" id="ARBA00022692"/>
    </source>
</evidence>
<comment type="similarity">
    <text evidence="8">Belongs to the binding-protein-dependent transport system permease family. LivHM subfamily.</text>
</comment>
<evidence type="ECO:0000256" key="10">
    <source>
        <dbReference type="SAM" id="Phobius"/>
    </source>
</evidence>
<keyword evidence="7 10" id="KW-0472">Membrane</keyword>
<evidence type="ECO:0000256" key="3">
    <source>
        <dbReference type="ARBA" id="ARBA00022475"/>
    </source>
</evidence>
<feature type="transmembrane region" description="Helical" evidence="10">
    <location>
        <begin position="442"/>
        <end position="463"/>
    </location>
</feature>
<evidence type="ECO:0000256" key="9">
    <source>
        <dbReference type="SAM" id="MobiDB-lite"/>
    </source>
</evidence>
<dbReference type="PANTHER" id="PTHR11795">
    <property type="entry name" value="BRANCHED-CHAIN AMINO ACID TRANSPORT SYSTEM PERMEASE PROTEIN LIVH"/>
    <property type="match status" value="1"/>
</dbReference>
<evidence type="ECO:0000313" key="12">
    <source>
        <dbReference type="EMBL" id="MFC7581308.1"/>
    </source>
</evidence>
<keyword evidence="13" id="KW-1185">Reference proteome</keyword>